<evidence type="ECO:0000313" key="12">
    <source>
        <dbReference type="EMBL" id="WFD37776.1"/>
    </source>
</evidence>
<comment type="similarity">
    <text evidence="8">Belongs to the pacC/RIM101 family.</text>
</comment>
<gene>
    <name evidence="12" type="ORF">MJAP1_000723</name>
</gene>
<evidence type="ECO:0000256" key="8">
    <source>
        <dbReference type="ARBA" id="ARBA00038089"/>
    </source>
</evidence>
<protein>
    <recommendedName>
        <fullName evidence="11">C2H2-type domain-containing protein</fullName>
    </recommendedName>
</protein>
<feature type="domain" description="C2H2-type" evidence="11">
    <location>
        <begin position="96"/>
        <end position="118"/>
    </location>
</feature>
<feature type="region of interest" description="Disordered" evidence="10">
    <location>
        <begin position="247"/>
        <end position="270"/>
    </location>
</feature>
<dbReference type="InterPro" id="IPR036236">
    <property type="entry name" value="Znf_C2H2_sf"/>
</dbReference>
<dbReference type="PROSITE" id="PS00028">
    <property type="entry name" value="ZINC_FINGER_C2H2_1"/>
    <property type="match status" value="3"/>
</dbReference>
<evidence type="ECO:0000256" key="9">
    <source>
        <dbReference type="PROSITE-ProRule" id="PRU00042"/>
    </source>
</evidence>
<dbReference type="GeneID" id="85224372"/>
<name>A0AAF0EVM4_9BASI</name>
<feature type="domain" description="C2H2-type" evidence="11">
    <location>
        <begin position="30"/>
        <end position="60"/>
    </location>
</feature>
<evidence type="ECO:0000256" key="6">
    <source>
        <dbReference type="ARBA" id="ARBA00022833"/>
    </source>
</evidence>
<evidence type="ECO:0000256" key="1">
    <source>
        <dbReference type="ARBA" id="ARBA00004123"/>
    </source>
</evidence>
<dbReference type="InterPro" id="IPR013087">
    <property type="entry name" value="Znf_C2H2_type"/>
</dbReference>
<dbReference type="RefSeq" id="XP_060120673.1">
    <property type="nucleotide sequence ID" value="XM_060264690.1"/>
</dbReference>
<dbReference type="GO" id="GO:0005634">
    <property type="term" value="C:nucleus"/>
    <property type="evidence" value="ECO:0007669"/>
    <property type="project" value="UniProtKB-SubCell"/>
</dbReference>
<organism evidence="12 13">
    <name type="scientific">Malassezia japonica</name>
    <dbReference type="NCBI Taxonomy" id="223818"/>
    <lineage>
        <taxon>Eukaryota</taxon>
        <taxon>Fungi</taxon>
        <taxon>Dikarya</taxon>
        <taxon>Basidiomycota</taxon>
        <taxon>Ustilaginomycotina</taxon>
        <taxon>Malasseziomycetes</taxon>
        <taxon>Malasseziales</taxon>
        <taxon>Malasseziaceae</taxon>
        <taxon>Malassezia</taxon>
    </lineage>
</organism>
<feature type="region of interest" description="Disordered" evidence="10">
    <location>
        <begin position="112"/>
        <end position="198"/>
    </location>
</feature>
<keyword evidence="4" id="KW-0677">Repeat</keyword>
<keyword evidence="6" id="KW-0862">Zinc</keyword>
<evidence type="ECO:0000256" key="10">
    <source>
        <dbReference type="SAM" id="MobiDB-lite"/>
    </source>
</evidence>
<evidence type="ECO:0000256" key="2">
    <source>
        <dbReference type="ARBA" id="ARBA00022491"/>
    </source>
</evidence>
<accession>A0AAF0EVM4</accession>
<evidence type="ECO:0000256" key="3">
    <source>
        <dbReference type="ARBA" id="ARBA00022723"/>
    </source>
</evidence>
<feature type="domain" description="C2H2-type" evidence="11">
    <location>
        <begin position="66"/>
        <end position="95"/>
    </location>
</feature>
<keyword evidence="13" id="KW-1185">Reference proteome</keyword>
<feature type="compositionally biased region" description="Low complexity" evidence="10">
    <location>
        <begin position="173"/>
        <end position="198"/>
    </location>
</feature>
<dbReference type="PANTHER" id="PTHR47257:SF1">
    <property type="entry name" value="PH-RESPONSE TRANSCRIPTION FACTOR PACC_RIM101"/>
    <property type="match status" value="1"/>
</dbReference>
<dbReference type="EMBL" id="CP119958">
    <property type="protein sequence ID" value="WFD37776.1"/>
    <property type="molecule type" value="Genomic_DNA"/>
</dbReference>
<dbReference type="Pfam" id="PF00096">
    <property type="entry name" value="zf-C2H2"/>
    <property type="match status" value="1"/>
</dbReference>
<feature type="region of interest" description="Disordered" evidence="10">
    <location>
        <begin position="643"/>
        <end position="695"/>
    </location>
</feature>
<evidence type="ECO:0000259" key="11">
    <source>
        <dbReference type="PROSITE" id="PS50157"/>
    </source>
</evidence>
<dbReference type="PROSITE" id="PS50157">
    <property type="entry name" value="ZINC_FINGER_C2H2_2"/>
    <property type="match status" value="3"/>
</dbReference>
<evidence type="ECO:0000256" key="4">
    <source>
        <dbReference type="ARBA" id="ARBA00022737"/>
    </source>
</evidence>
<dbReference type="SUPFAM" id="SSF57667">
    <property type="entry name" value="beta-beta-alpha zinc fingers"/>
    <property type="match status" value="2"/>
</dbReference>
<feature type="region of interest" description="Disordered" evidence="10">
    <location>
        <begin position="593"/>
        <end position="625"/>
    </location>
</feature>
<keyword evidence="2" id="KW-0678">Repressor</keyword>
<keyword evidence="3" id="KW-0479">Metal-binding</keyword>
<evidence type="ECO:0000256" key="5">
    <source>
        <dbReference type="ARBA" id="ARBA00022771"/>
    </source>
</evidence>
<dbReference type="SMART" id="SM00355">
    <property type="entry name" value="ZnF_C2H2"/>
    <property type="match status" value="3"/>
</dbReference>
<keyword evidence="5 9" id="KW-0863">Zinc-finger</keyword>
<dbReference type="PANTHER" id="PTHR47257">
    <property type="entry name" value="PH-RESPONSE TRANSCRIPTION FACTOR PACC/RIM101"/>
    <property type="match status" value="1"/>
</dbReference>
<reference evidence="12" key="1">
    <citation type="submission" date="2023-03" db="EMBL/GenBank/DDBJ databases">
        <title>Mating type loci evolution in Malassezia.</title>
        <authorList>
            <person name="Coelho M.A."/>
        </authorList>
    </citation>
    <scope>NUCLEOTIDE SEQUENCE</scope>
    <source>
        <strain evidence="12">CBS 9431</strain>
    </source>
</reference>
<sequence>MAKDDFAQPRVEVSEVHEEETRSPEDVKETKCLWRGCGTLFEDAETLYRHLCDEHVGRNSKNNLCLSCGWDNCNASYSKRDHITSHIRIHIPMKPFACSVCGKSFKRSQDLKKHGRTHIVPSQVDKSSDEGYSSYESAPGAYRTSPSTTPSLYPQMPGLLSPRVPEEIAATPSYRSPSSRDSASPASSSYSHDASPRSIAPMYSAGERANMRYSPVDPLYPPMPKPHLPAEDASFFRARNAAYEHDLPHRGYAPPPPPPRAEAGWNTGTKRPRRSVDEFWGDVRRKKVAPVYDTDMADRLNQILTPGCAQDPGLLDLFLGDSLSALGGNAALESTVPATAAADRTYGTHTQASYDYNYNRQTTLPPPRPSVPNLAEINAWLVQLGMNVARPAPPAPQQGSVAGASMDASMPSLDFSQSLNMFGLTHIPGVDTAVSNAEPMHYPAPHAGSYAGAGMQDAYRPSRTGDYAAYPQLARESGVQPSYRHVEALTRAPSDTRTAPITPVPRVVKEEAMDEDDTPPPASRSRLYPSLPDEEPASPMSSDHSRPVSPAGSASSAHWSDANVPRSMRERHLNLVLNVLLALNKRQRIDPQSGRLAPLAGNRDRSRSNSLHVPPYTPHWRSETRDRSMPHMPVLYDLGHNGTRRSSPYREAPVPSVALRAPRPSASVSKEAEKPAPRPGALPSIAQLLSDVDMN</sequence>
<evidence type="ECO:0000256" key="7">
    <source>
        <dbReference type="ARBA" id="ARBA00023242"/>
    </source>
</evidence>
<dbReference type="GO" id="GO:0008270">
    <property type="term" value="F:zinc ion binding"/>
    <property type="evidence" value="ECO:0007669"/>
    <property type="project" value="UniProtKB-KW"/>
</dbReference>
<comment type="subcellular location">
    <subcellularLocation>
        <location evidence="1">Nucleus</location>
    </subcellularLocation>
</comment>
<dbReference type="Proteomes" id="UP001217754">
    <property type="component" value="Chromosome 1"/>
</dbReference>
<feature type="region of interest" description="Disordered" evidence="10">
    <location>
        <begin position="489"/>
        <end position="562"/>
    </location>
</feature>
<keyword evidence="7" id="KW-0539">Nucleus</keyword>
<dbReference type="AlphaFoldDB" id="A0AAF0EVM4"/>
<dbReference type="Gene3D" id="3.30.160.60">
    <property type="entry name" value="Classic Zinc Finger"/>
    <property type="match status" value="2"/>
</dbReference>
<dbReference type="FunFam" id="3.30.160.60:FF:002343">
    <property type="entry name" value="Zinc finger protein 33A"/>
    <property type="match status" value="1"/>
</dbReference>
<dbReference type="GO" id="GO:0045944">
    <property type="term" value="P:positive regulation of transcription by RNA polymerase II"/>
    <property type="evidence" value="ECO:0007669"/>
    <property type="project" value="TreeGrafter"/>
</dbReference>
<evidence type="ECO:0000313" key="13">
    <source>
        <dbReference type="Proteomes" id="UP001217754"/>
    </source>
</evidence>
<feature type="region of interest" description="Disordered" evidence="10">
    <location>
        <begin position="1"/>
        <end position="22"/>
    </location>
</feature>
<dbReference type="InterPro" id="IPR050806">
    <property type="entry name" value="pacC/RIM101"/>
</dbReference>
<proteinExistence type="inferred from homology"/>